<dbReference type="EMBL" id="CP042305">
    <property type="protein sequence ID" value="QDZ15765.1"/>
    <property type="molecule type" value="Genomic_DNA"/>
</dbReference>
<dbReference type="KEGG" id="huw:FPZ11_14245"/>
<name>A0A5B8M7X8_9MICO</name>
<dbReference type="AlphaFoldDB" id="A0A5B8M7X8"/>
<sequence>MTLLFDTRRVSDSSLRDYIRGAASIFNLTGNTKREYNLAPTADEADARAIANDWAAVSGDLNDAIETYRKNVG</sequence>
<dbReference type="RefSeq" id="WP_146321799.1">
    <property type="nucleotide sequence ID" value="NZ_CP042305.1"/>
</dbReference>
<proteinExistence type="predicted"/>
<organism evidence="1 2">
    <name type="scientific">Humibacter ginsenosidimutans</name>
    <dbReference type="NCBI Taxonomy" id="2599293"/>
    <lineage>
        <taxon>Bacteria</taxon>
        <taxon>Bacillati</taxon>
        <taxon>Actinomycetota</taxon>
        <taxon>Actinomycetes</taxon>
        <taxon>Micrococcales</taxon>
        <taxon>Microbacteriaceae</taxon>
        <taxon>Humibacter</taxon>
    </lineage>
</organism>
<dbReference type="Proteomes" id="UP000320216">
    <property type="component" value="Chromosome"/>
</dbReference>
<evidence type="ECO:0000313" key="1">
    <source>
        <dbReference type="EMBL" id="QDZ15765.1"/>
    </source>
</evidence>
<evidence type="ECO:0000313" key="2">
    <source>
        <dbReference type="Proteomes" id="UP000320216"/>
    </source>
</evidence>
<accession>A0A5B8M7X8</accession>
<protein>
    <submittedName>
        <fullName evidence="1">Uncharacterized protein</fullName>
    </submittedName>
</protein>
<gene>
    <name evidence="1" type="ORF">FPZ11_14245</name>
</gene>
<keyword evidence="2" id="KW-1185">Reference proteome</keyword>
<reference evidence="1 2" key="1">
    <citation type="submission" date="2019-07" db="EMBL/GenBank/DDBJ databases">
        <title>Full genome sequence of Humibacter sp. WJ7-1.</title>
        <authorList>
            <person name="Im W.-T."/>
        </authorList>
    </citation>
    <scope>NUCLEOTIDE SEQUENCE [LARGE SCALE GENOMIC DNA]</scope>
    <source>
        <strain evidence="1 2">WJ7-1</strain>
    </source>
</reference>